<dbReference type="Gene3D" id="1.10.287.950">
    <property type="entry name" value="Methyl-accepting chemotaxis protein"/>
    <property type="match status" value="1"/>
</dbReference>
<evidence type="ECO:0000313" key="6">
    <source>
        <dbReference type="Proteomes" id="UP000739411"/>
    </source>
</evidence>
<evidence type="ECO:0000256" key="1">
    <source>
        <dbReference type="ARBA" id="ARBA00023224"/>
    </source>
</evidence>
<dbReference type="PANTHER" id="PTHR32089">
    <property type="entry name" value="METHYL-ACCEPTING CHEMOTAXIS PROTEIN MCPB"/>
    <property type="match status" value="1"/>
</dbReference>
<evidence type="ECO:0000256" key="3">
    <source>
        <dbReference type="PROSITE-ProRule" id="PRU00284"/>
    </source>
</evidence>
<keyword evidence="1 3" id="KW-0807">Transducer</keyword>
<dbReference type="GO" id="GO:0016020">
    <property type="term" value="C:membrane"/>
    <property type="evidence" value="ECO:0007669"/>
    <property type="project" value="InterPro"/>
</dbReference>
<evidence type="ECO:0000313" key="5">
    <source>
        <dbReference type="EMBL" id="MBK7415084.1"/>
    </source>
</evidence>
<dbReference type="GO" id="GO:0004888">
    <property type="term" value="F:transmembrane signaling receptor activity"/>
    <property type="evidence" value="ECO:0007669"/>
    <property type="project" value="InterPro"/>
</dbReference>
<comment type="caution">
    <text evidence="5">The sequence shown here is derived from an EMBL/GenBank/DDBJ whole genome shotgun (WGS) entry which is preliminary data.</text>
</comment>
<feature type="domain" description="Methyl-accepting transducer" evidence="4">
    <location>
        <begin position="1"/>
        <end position="192"/>
    </location>
</feature>
<dbReference type="Pfam" id="PF00015">
    <property type="entry name" value="MCPsignal"/>
    <property type="match status" value="1"/>
</dbReference>
<dbReference type="GO" id="GO:0007165">
    <property type="term" value="P:signal transduction"/>
    <property type="evidence" value="ECO:0007669"/>
    <property type="project" value="UniProtKB-KW"/>
</dbReference>
<proteinExistence type="inferred from homology"/>
<name>A0A935MSY8_9RHOO</name>
<dbReference type="PANTHER" id="PTHR32089:SF112">
    <property type="entry name" value="LYSOZYME-LIKE PROTEIN-RELATED"/>
    <property type="match status" value="1"/>
</dbReference>
<evidence type="ECO:0000259" key="4">
    <source>
        <dbReference type="PROSITE" id="PS50111"/>
    </source>
</evidence>
<dbReference type="InterPro" id="IPR004090">
    <property type="entry name" value="Chemotax_Me-accpt_rcpt"/>
</dbReference>
<dbReference type="SMART" id="SM00283">
    <property type="entry name" value="MA"/>
    <property type="match status" value="1"/>
</dbReference>
<dbReference type="PROSITE" id="PS50111">
    <property type="entry name" value="CHEMOTAXIS_TRANSDUC_2"/>
    <property type="match status" value="1"/>
</dbReference>
<dbReference type="PRINTS" id="PR00260">
    <property type="entry name" value="CHEMTRNSDUCR"/>
</dbReference>
<dbReference type="EMBL" id="JADJMS010000016">
    <property type="protein sequence ID" value="MBK7415084.1"/>
    <property type="molecule type" value="Genomic_DNA"/>
</dbReference>
<organism evidence="5 6">
    <name type="scientific">Candidatus Dechloromonas phosphorivorans</name>
    <dbReference type="NCBI Taxonomy" id="2899244"/>
    <lineage>
        <taxon>Bacteria</taxon>
        <taxon>Pseudomonadati</taxon>
        <taxon>Pseudomonadota</taxon>
        <taxon>Betaproteobacteria</taxon>
        <taxon>Rhodocyclales</taxon>
        <taxon>Azonexaceae</taxon>
        <taxon>Dechloromonas</taxon>
    </lineage>
</organism>
<dbReference type="InterPro" id="IPR004089">
    <property type="entry name" value="MCPsignal_dom"/>
</dbReference>
<reference evidence="5 6" key="1">
    <citation type="submission" date="2020-10" db="EMBL/GenBank/DDBJ databases">
        <title>Connecting structure to function with the recovery of over 1000 high-quality activated sludge metagenome-assembled genomes encoding full-length rRNA genes using long-read sequencing.</title>
        <authorList>
            <person name="Singleton C.M."/>
            <person name="Petriglieri F."/>
            <person name="Kristensen J.M."/>
            <person name="Kirkegaard R.H."/>
            <person name="Michaelsen T.Y."/>
            <person name="Andersen M.H."/>
            <person name="Karst S.M."/>
            <person name="Dueholm M.S."/>
            <person name="Nielsen P.H."/>
            <person name="Albertsen M."/>
        </authorList>
    </citation>
    <scope>NUCLEOTIDE SEQUENCE [LARGE SCALE GENOMIC DNA]</scope>
    <source>
        <strain evidence="5">EsbW_18-Q3-R4-48_BATAC.463</strain>
    </source>
</reference>
<comment type="similarity">
    <text evidence="2">Belongs to the methyl-accepting chemotaxis (MCP) protein family.</text>
</comment>
<dbReference type="SUPFAM" id="SSF58104">
    <property type="entry name" value="Methyl-accepting chemotaxis protein (MCP) signaling domain"/>
    <property type="match status" value="1"/>
</dbReference>
<dbReference type="AlphaFoldDB" id="A0A935MSY8"/>
<evidence type="ECO:0000256" key="2">
    <source>
        <dbReference type="ARBA" id="ARBA00029447"/>
    </source>
</evidence>
<sequence length="250" mass="26204">MSAVMLHSLPSSRLHFPESASAMSDAAERMSVALGIAQNSAESGTQALSELGAKAQDISKLTGQIDGIAKQTNLLALNAAIEAARAGEAGRGFAVVADEVRKLADQSQRSAKEISAAILAMSEAMDIAIAQTNELNHSVSSARTTANEFGHKLAESASSATLVGNFSIEIGNGTHSMESSMNLVGMAQKARTDASAILHGEVVTVDSLSEMEKKAVKIAHSKNWVKGSADREALIEIYDALFASIENRIH</sequence>
<accession>A0A935MSY8</accession>
<gene>
    <name evidence="5" type="ORF">IPJ38_08220</name>
</gene>
<dbReference type="Proteomes" id="UP000739411">
    <property type="component" value="Unassembled WGS sequence"/>
</dbReference>
<protein>
    <recommendedName>
        <fullName evidence="4">Methyl-accepting transducer domain-containing protein</fullName>
    </recommendedName>
</protein>
<dbReference type="GO" id="GO:0006935">
    <property type="term" value="P:chemotaxis"/>
    <property type="evidence" value="ECO:0007669"/>
    <property type="project" value="InterPro"/>
</dbReference>